<protein>
    <submittedName>
        <fullName evidence="1">Uncharacterized protein</fullName>
    </submittedName>
</protein>
<sequence>MSSFYTCPSNSYLPNTGIRRACNCATNDTQPAEPLEQPPCCAKEFSRRINTTDCCAVRPTNEVIFVCGTDGVVSETLTVTQVQSGLISIGMIFTFNQISNAIIGLGTGSGGTGTYTIQSQAIPNGSIITSTNNRGVPLLNSVWEAYRTDTRFWGTLAFPGATNVKKRDPLYPTSESARIAKKLATYKRTEVGGTCGYYTNGIPFIPPGCAPTPTEILNASLPKPSTREACPPARFEGIRSDCDQYFW</sequence>
<accession>A0A6C0K9I6</accession>
<reference evidence="1" key="1">
    <citation type="journal article" date="2020" name="Nature">
        <title>Giant virus diversity and host interactions through global metagenomics.</title>
        <authorList>
            <person name="Schulz F."/>
            <person name="Roux S."/>
            <person name="Paez-Espino D."/>
            <person name="Jungbluth S."/>
            <person name="Walsh D.A."/>
            <person name="Denef V.J."/>
            <person name="McMahon K.D."/>
            <person name="Konstantinidis K.T."/>
            <person name="Eloe-Fadrosh E.A."/>
            <person name="Kyrpides N.C."/>
            <person name="Woyke T."/>
        </authorList>
    </citation>
    <scope>NUCLEOTIDE SEQUENCE</scope>
    <source>
        <strain evidence="1">GVMAG-S-1101172-89</strain>
    </source>
</reference>
<name>A0A6C0K9I6_9ZZZZ</name>
<organism evidence="1">
    <name type="scientific">viral metagenome</name>
    <dbReference type="NCBI Taxonomy" id="1070528"/>
    <lineage>
        <taxon>unclassified sequences</taxon>
        <taxon>metagenomes</taxon>
        <taxon>organismal metagenomes</taxon>
    </lineage>
</organism>
<proteinExistence type="predicted"/>
<dbReference type="EMBL" id="MN740810">
    <property type="protein sequence ID" value="QHU12814.1"/>
    <property type="molecule type" value="Genomic_DNA"/>
</dbReference>
<dbReference type="AlphaFoldDB" id="A0A6C0K9I6"/>
<evidence type="ECO:0000313" key="1">
    <source>
        <dbReference type="EMBL" id="QHU12814.1"/>
    </source>
</evidence>